<keyword evidence="2" id="KW-0472">Membrane</keyword>
<sequence>MAPLAQRADAADMRGAAPALLDVWIYFNLVSNTVLLPILVATFLFSKRAKRHPTLVNVCMTWILSGIFSLLLFYGGQARGTEWSLVHTPPATIFTSTSYVIGPEPQKPLCIAQTSLLYGITPMWAVAVLVLLYNMILVINRPKLSISRLKMLVMLSAPYIVQIAFSAVALYGSIAHPERVTRARRFFYCTLKWHQLAMAMTVFTSIVGGIITIAMIYLAVLLYRNWHGFRHAGRPSHVHGQLLLRVFIFGGYIVFGFAVNIISMVAPHNLAPDMYAATIGTVIFFVFGTQADVIRTWCFWLSDPRPPTVYLPREPSWRESLDLTKSAVPPAQDFAHEQEKYSNRMDLENQWEQIERERQERNYTWSELARPPTAHSRDFSMS</sequence>
<keyword evidence="2" id="KW-1133">Transmembrane helix</keyword>
<name>A0A8H7DB26_9AGAR</name>
<dbReference type="EMBL" id="JACAZI010000003">
    <property type="protein sequence ID" value="KAF7365186.1"/>
    <property type="molecule type" value="Genomic_DNA"/>
</dbReference>
<protein>
    <submittedName>
        <fullName evidence="3">Uncharacterized protein</fullName>
    </submittedName>
</protein>
<feature type="transmembrane region" description="Helical" evidence="2">
    <location>
        <begin position="54"/>
        <end position="75"/>
    </location>
</feature>
<keyword evidence="4" id="KW-1185">Reference proteome</keyword>
<gene>
    <name evidence="3" type="ORF">MVEN_00390200</name>
</gene>
<evidence type="ECO:0000313" key="3">
    <source>
        <dbReference type="EMBL" id="KAF7365186.1"/>
    </source>
</evidence>
<feature type="transmembrane region" description="Helical" evidence="2">
    <location>
        <begin position="196"/>
        <end position="222"/>
    </location>
</feature>
<accession>A0A8H7DB26</accession>
<proteinExistence type="predicted"/>
<dbReference type="Proteomes" id="UP000620124">
    <property type="component" value="Unassembled WGS sequence"/>
</dbReference>
<feature type="transmembrane region" description="Helical" evidence="2">
    <location>
        <begin position="116"/>
        <end position="139"/>
    </location>
</feature>
<keyword evidence="2" id="KW-0812">Transmembrane</keyword>
<comment type="caution">
    <text evidence="3">The sequence shown here is derived from an EMBL/GenBank/DDBJ whole genome shotgun (WGS) entry which is preliminary data.</text>
</comment>
<evidence type="ECO:0000313" key="4">
    <source>
        <dbReference type="Proteomes" id="UP000620124"/>
    </source>
</evidence>
<feature type="transmembrane region" description="Helical" evidence="2">
    <location>
        <begin position="274"/>
        <end position="294"/>
    </location>
</feature>
<evidence type="ECO:0000256" key="1">
    <source>
        <dbReference type="SAM" id="MobiDB-lite"/>
    </source>
</evidence>
<reference evidence="3" key="1">
    <citation type="submission" date="2020-05" db="EMBL/GenBank/DDBJ databases">
        <title>Mycena genomes resolve the evolution of fungal bioluminescence.</title>
        <authorList>
            <person name="Tsai I.J."/>
        </authorList>
    </citation>
    <scope>NUCLEOTIDE SEQUENCE</scope>
    <source>
        <strain evidence="3">CCC161011</strain>
    </source>
</reference>
<feature type="transmembrane region" description="Helical" evidence="2">
    <location>
        <begin position="23"/>
        <end position="45"/>
    </location>
</feature>
<organism evidence="3 4">
    <name type="scientific">Mycena venus</name>
    <dbReference type="NCBI Taxonomy" id="2733690"/>
    <lineage>
        <taxon>Eukaryota</taxon>
        <taxon>Fungi</taxon>
        <taxon>Dikarya</taxon>
        <taxon>Basidiomycota</taxon>
        <taxon>Agaricomycotina</taxon>
        <taxon>Agaricomycetes</taxon>
        <taxon>Agaricomycetidae</taxon>
        <taxon>Agaricales</taxon>
        <taxon>Marasmiineae</taxon>
        <taxon>Mycenaceae</taxon>
        <taxon>Mycena</taxon>
    </lineage>
</organism>
<dbReference type="OrthoDB" id="3232296at2759"/>
<feature type="region of interest" description="Disordered" evidence="1">
    <location>
        <begin position="361"/>
        <end position="382"/>
    </location>
</feature>
<evidence type="ECO:0000256" key="2">
    <source>
        <dbReference type="SAM" id="Phobius"/>
    </source>
</evidence>
<feature type="transmembrane region" description="Helical" evidence="2">
    <location>
        <begin position="151"/>
        <end position="176"/>
    </location>
</feature>
<dbReference type="AlphaFoldDB" id="A0A8H7DB26"/>
<feature type="transmembrane region" description="Helical" evidence="2">
    <location>
        <begin position="242"/>
        <end position="262"/>
    </location>
</feature>